<dbReference type="InterPro" id="IPR000644">
    <property type="entry name" value="CBS_dom"/>
</dbReference>
<dbReference type="PROSITE" id="PS51671">
    <property type="entry name" value="ACT"/>
    <property type="match status" value="1"/>
</dbReference>
<feature type="domain" description="ACT" evidence="4">
    <location>
        <begin position="151"/>
        <end position="223"/>
    </location>
</feature>
<dbReference type="SUPFAM" id="SSF55021">
    <property type="entry name" value="ACT-like"/>
    <property type="match status" value="1"/>
</dbReference>
<dbReference type="SUPFAM" id="SSF54631">
    <property type="entry name" value="CBS-domain pair"/>
    <property type="match status" value="1"/>
</dbReference>
<evidence type="ECO:0000256" key="1">
    <source>
        <dbReference type="ARBA" id="ARBA00023122"/>
    </source>
</evidence>
<dbReference type="AlphaFoldDB" id="Q1AXH4"/>
<dbReference type="Gene3D" id="3.30.70.260">
    <property type="match status" value="1"/>
</dbReference>
<evidence type="ECO:0000313" key="5">
    <source>
        <dbReference type="EMBL" id="ABG03904.1"/>
    </source>
</evidence>
<dbReference type="SMART" id="SM00116">
    <property type="entry name" value="CBS"/>
    <property type="match status" value="2"/>
</dbReference>
<evidence type="ECO:0000313" key="6">
    <source>
        <dbReference type="Proteomes" id="UP000006637"/>
    </source>
</evidence>
<dbReference type="HOGENOM" id="CLU_040681_6_0_11"/>
<feature type="domain" description="CBS" evidence="3">
    <location>
        <begin position="20"/>
        <end position="77"/>
    </location>
</feature>
<evidence type="ECO:0000259" key="3">
    <source>
        <dbReference type="PROSITE" id="PS51371"/>
    </source>
</evidence>
<dbReference type="InterPro" id="IPR046342">
    <property type="entry name" value="CBS_dom_sf"/>
</dbReference>
<accession>Q1AXH4</accession>
<dbReference type="Proteomes" id="UP000006637">
    <property type="component" value="Chromosome"/>
</dbReference>
<dbReference type="eggNOG" id="COG0517">
    <property type="taxonomic scope" value="Bacteria"/>
</dbReference>
<dbReference type="Pfam" id="PF01842">
    <property type="entry name" value="ACT"/>
    <property type="match status" value="1"/>
</dbReference>
<dbReference type="InterPro" id="IPR045865">
    <property type="entry name" value="ACT-like_dom_sf"/>
</dbReference>
<keyword evidence="6" id="KW-1185">Reference proteome</keyword>
<dbReference type="Pfam" id="PF00571">
    <property type="entry name" value="CBS"/>
    <property type="match status" value="2"/>
</dbReference>
<dbReference type="EMBL" id="CP000386">
    <property type="protein sequence ID" value="ABG03904.1"/>
    <property type="molecule type" value="Genomic_DNA"/>
</dbReference>
<dbReference type="PROSITE" id="PS51371">
    <property type="entry name" value="CBS"/>
    <property type="match status" value="2"/>
</dbReference>
<dbReference type="InterPro" id="IPR002912">
    <property type="entry name" value="ACT_dom"/>
</dbReference>
<organism evidence="5 6">
    <name type="scientific">Rubrobacter xylanophilus (strain DSM 9941 / JCM 11954 / NBRC 16129 / PRD-1)</name>
    <dbReference type="NCBI Taxonomy" id="266117"/>
    <lineage>
        <taxon>Bacteria</taxon>
        <taxon>Bacillati</taxon>
        <taxon>Actinomycetota</taxon>
        <taxon>Rubrobacteria</taxon>
        <taxon>Rubrobacterales</taxon>
        <taxon>Rubrobacteraceae</taxon>
        <taxon>Rubrobacter</taxon>
    </lineage>
</organism>
<dbReference type="PANTHER" id="PTHR43080">
    <property type="entry name" value="CBS DOMAIN-CONTAINING PROTEIN CBSX3, MITOCHONDRIAL"/>
    <property type="match status" value="1"/>
</dbReference>
<evidence type="ECO:0000259" key="4">
    <source>
        <dbReference type="PROSITE" id="PS51671"/>
    </source>
</evidence>
<evidence type="ECO:0000256" key="2">
    <source>
        <dbReference type="PROSITE-ProRule" id="PRU00703"/>
    </source>
</evidence>
<name>Q1AXH4_RUBXD</name>
<dbReference type="CDD" id="cd04584">
    <property type="entry name" value="CBS_pair_AcuB_like"/>
    <property type="match status" value="1"/>
</dbReference>
<proteinExistence type="predicted"/>
<feature type="domain" description="CBS" evidence="3">
    <location>
        <begin position="90"/>
        <end position="148"/>
    </location>
</feature>
<gene>
    <name evidence="5" type="ordered locus">Rxyl_0937</name>
</gene>
<dbReference type="PhylomeDB" id="Q1AXH4"/>
<dbReference type="Gene3D" id="3.10.580.10">
    <property type="entry name" value="CBS-domain"/>
    <property type="match status" value="1"/>
</dbReference>
<sequence length="232" mass="26170">MLQRPEERWLLQMLRVRDSMTREVVTITPEASVAEAWELCRRHRIRHLPVVEGGRLVGLVSDRDLRDASPPRSTGDEEHSFGWARMRDIMSTELITIHPLDTIEHAAREIYERRIGCLPVVEDGRLVGIITSSDMMRTLVELFGAHERGTWIEVEVPDRPGMLAAIADTVRDRRVNIASVFVAPAMRASNRLIGMRLETTNPAGIVEELRRAGYEVDVVGSSAPVRTSLEES</sequence>
<dbReference type="InterPro" id="IPR051257">
    <property type="entry name" value="Diverse_CBS-Domain"/>
</dbReference>
<keyword evidence="1 2" id="KW-0129">CBS domain</keyword>
<protein>
    <submittedName>
        <fullName evidence="5">CBS domain containing membrane protein</fullName>
    </submittedName>
</protein>
<dbReference type="KEGG" id="rxy:Rxyl_0937"/>
<dbReference type="CDD" id="cd04883">
    <property type="entry name" value="ACT_AcuB"/>
    <property type="match status" value="1"/>
</dbReference>
<dbReference type="STRING" id="266117.Rxyl_0937"/>
<reference evidence="5 6" key="1">
    <citation type="submission" date="2006-06" db="EMBL/GenBank/DDBJ databases">
        <title>Complete sequence of Rubrobacter xylanophilus DSM 9941.</title>
        <authorList>
            <consortium name="US DOE Joint Genome Institute"/>
            <person name="Copeland A."/>
            <person name="Lucas S."/>
            <person name="Lapidus A."/>
            <person name="Barry K."/>
            <person name="Detter J.C."/>
            <person name="Glavina del Rio T."/>
            <person name="Hammon N."/>
            <person name="Israni S."/>
            <person name="Dalin E."/>
            <person name="Tice H."/>
            <person name="Pitluck S."/>
            <person name="Munk A.C."/>
            <person name="Brettin T."/>
            <person name="Bruce D."/>
            <person name="Han C."/>
            <person name="Tapia R."/>
            <person name="Gilna P."/>
            <person name="Schmutz J."/>
            <person name="Larimer F."/>
            <person name="Land M."/>
            <person name="Hauser L."/>
            <person name="Kyrpides N."/>
            <person name="Lykidis A."/>
            <person name="da Costa M.S."/>
            <person name="Rainey F.A."/>
            <person name="Empadinhas N."/>
            <person name="Jolivet E."/>
            <person name="Battista J.R."/>
            <person name="Richardson P."/>
        </authorList>
    </citation>
    <scope>NUCLEOTIDE SEQUENCE [LARGE SCALE GENOMIC DNA]</scope>
    <source>
        <strain evidence="6">DSM 9941 / NBRC 16129 / PRD-1</strain>
    </source>
</reference>
<dbReference type="PANTHER" id="PTHR43080:SF2">
    <property type="entry name" value="CBS DOMAIN-CONTAINING PROTEIN"/>
    <property type="match status" value="1"/>
</dbReference>